<keyword evidence="2" id="KW-1185">Reference proteome</keyword>
<evidence type="ECO:0000313" key="2">
    <source>
        <dbReference type="Proteomes" id="UP001497535"/>
    </source>
</evidence>
<sequence length="165" mass="19381">MFLFAKLTIPLFLFSQLPFICTTPTKKASTSEITQEASTSQIKVEQVDKQTDEEEILDKLFEHHVFSDENQKGLIKQIKKIKILHPIAMKYLVNYQQFTELCKFLHNQLTNKYHKNNISKDLPKGVPEKIKKFHVRLFKVRLARILVIRCGDHYLSDHYTLISSF</sequence>
<proteinExistence type="predicted"/>
<dbReference type="EMBL" id="CAVMJV010000020">
    <property type="protein sequence ID" value="CAK5067822.1"/>
    <property type="molecule type" value="Genomic_DNA"/>
</dbReference>
<evidence type="ECO:0000313" key="1">
    <source>
        <dbReference type="EMBL" id="CAK5067822.1"/>
    </source>
</evidence>
<reference evidence="1" key="1">
    <citation type="submission" date="2023-11" db="EMBL/GenBank/DDBJ databases">
        <authorList>
            <person name="Poullet M."/>
        </authorList>
    </citation>
    <scope>NUCLEOTIDE SEQUENCE</scope>
    <source>
        <strain evidence="1">E1834</strain>
    </source>
</reference>
<protein>
    <submittedName>
        <fullName evidence="1">Uncharacterized protein</fullName>
    </submittedName>
</protein>
<accession>A0ACB0YXK4</accession>
<gene>
    <name evidence="1" type="ORF">MENTE1834_LOCUS17945</name>
</gene>
<organism evidence="1 2">
    <name type="scientific">Meloidogyne enterolobii</name>
    <name type="common">Root-knot nematode worm</name>
    <name type="synonym">Meloidogyne mayaguensis</name>
    <dbReference type="NCBI Taxonomy" id="390850"/>
    <lineage>
        <taxon>Eukaryota</taxon>
        <taxon>Metazoa</taxon>
        <taxon>Ecdysozoa</taxon>
        <taxon>Nematoda</taxon>
        <taxon>Chromadorea</taxon>
        <taxon>Rhabditida</taxon>
        <taxon>Tylenchina</taxon>
        <taxon>Tylenchomorpha</taxon>
        <taxon>Tylenchoidea</taxon>
        <taxon>Meloidogynidae</taxon>
        <taxon>Meloidogyninae</taxon>
        <taxon>Meloidogyne</taxon>
    </lineage>
</organism>
<dbReference type="Proteomes" id="UP001497535">
    <property type="component" value="Unassembled WGS sequence"/>
</dbReference>
<name>A0ACB0YXK4_MELEN</name>
<comment type="caution">
    <text evidence="1">The sequence shown here is derived from an EMBL/GenBank/DDBJ whole genome shotgun (WGS) entry which is preliminary data.</text>
</comment>